<dbReference type="Pfam" id="PF07859">
    <property type="entry name" value="Abhydrolase_3"/>
    <property type="match status" value="1"/>
</dbReference>
<dbReference type="GO" id="GO:0004771">
    <property type="term" value="F:sterol ester esterase activity"/>
    <property type="evidence" value="ECO:0007669"/>
    <property type="project" value="TreeGrafter"/>
</dbReference>
<dbReference type="OrthoDB" id="408631at2759"/>
<dbReference type="Gene3D" id="3.40.50.1820">
    <property type="entry name" value="alpha/beta hydrolase"/>
    <property type="match status" value="1"/>
</dbReference>
<proteinExistence type="predicted"/>
<accession>A0A0B2VQD4</accession>
<reference evidence="2 3" key="1">
    <citation type="submission" date="2014-11" db="EMBL/GenBank/DDBJ databases">
        <title>Genetic blueprint of the zoonotic pathogen Toxocara canis.</title>
        <authorList>
            <person name="Zhu X.-Q."/>
            <person name="Korhonen P.K."/>
            <person name="Cai H."/>
            <person name="Young N.D."/>
            <person name="Nejsum P."/>
            <person name="von Samson-Himmelstjerna G."/>
            <person name="Boag P.R."/>
            <person name="Tan P."/>
            <person name="Li Q."/>
            <person name="Min J."/>
            <person name="Yang Y."/>
            <person name="Wang X."/>
            <person name="Fang X."/>
            <person name="Hall R.S."/>
            <person name="Hofmann A."/>
            <person name="Sternberg P.W."/>
            <person name="Jex A.R."/>
            <person name="Gasser R.B."/>
        </authorList>
    </citation>
    <scope>NUCLEOTIDE SEQUENCE [LARGE SCALE GENOMIC DNA]</scope>
    <source>
        <strain evidence="2">PN_DK_2014</strain>
    </source>
</reference>
<comment type="caution">
    <text evidence="2">The sequence shown here is derived from an EMBL/GenBank/DDBJ whole genome shotgun (WGS) entry which is preliminary data.</text>
</comment>
<name>A0A0B2VQD4_TOXCA</name>
<dbReference type="PANTHER" id="PTHR23025:SF3">
    <property type="entry name" value="HORMONE-SENSITIVE LIPASE"/>
    <property type="match status" value="1"/>
</dbReference>
<organism evidence="2 3">
    <name type="scientific">Toxocara canis</name>
    <name type="common">Canine roundworm</name>
    <dbReference type="NCBI Taxonomy" id="6265"/>
    <lineage>
        <taxon>Eukaryota</taxon>
        <taxon>Metazoa</taxon>
        <taxon>Ecdysozoa</taxon>
        <taxon>Nematoda</taxon>
        <taxon>Chromadorea</taxon>
        <taxon>Rhabditida</taxon>
        <taxon>Spirurina</taxon>
        <taxon>Ascaridomorpha</taxon>
        <taxon>Ascaridoidea</taxon>
        <taxon>Toxocaridae</taxon>
        <taxon>Toxocara</taxon>
    </lineage>
</organism>
<dbReference type="GO" id="GO:0004806">
    <property type="term" value="F:triacylglycerol lipase activity"/>
    <property type="evidence" value="ECO:0007669"/>
    <property type="project" value="TreeGrafter"/>
</dbReference>
<dbReference type="GO" id="GO:0019433">
    <property type="term" value="P:triglyceride catabolic process"/>
    <property type="evidence" value="ECO:0007669"/>
    <property type="project" value="TreeGrafter"/>
</dbReference>
<feature type="non-terminal residue" evidence="2">
    <location>
        <position position="1"/>
    </location>
</feature>
<dbReference type="AlphaFoldDB" id="A0A0B2VQD4"/>
<dbReference type="Proteomes" id="UP000031036">
    <property type="component" value="Unassembled WGS sequence"/>
</dbReference>
<evidence type="ECO:0000313" key="2">
    <source>
        <dbReference type="EMBL" id="KHN83778.1"/>
    </source>
</evidence>
<dbReference type="STRING" id="6265.A0A0B2VQD4"/>
<dbReference type="OMA" id="RECEIAS"/>
<keyword evidence="3" id="KW-1185">Reference proteome</keyword>
<sequence length="117" mass="13031">KEGDSEGNSYIEKLLKREIPRDALISPIYASSDQLRQLPPMWFIACHMDPLLDDTISFARKVRACGGRVKSVDLLDSLPHGFLNFTLMSPECREGAKLCLMRIKQALGFSDSASTLS</sequence>
<protein>
    <submittedName>
        <fullName evidence="2">Hormone-sensitive lipase</fullName>
    </submittedName>
</protein>
<dbReference type="EMBL" id="JPKZ01001137">
    <property type="protein sequence ID" value="KHN83778.1"/>
    <property type="molecule type" value="Genomic_DNA"/>
</dbReference>
<dbReference type="PANTHER" id="PTHR23025">
    <property type="entry name" value="TRIACYLGLYCEROL LIPASE"/>
    <property type="match status" value="1"/>
</dbReference>
<dbReference type="InterPro" id="IPR013094">
    <property type="entry name" value="AB_hydrolase_3"/>
</dbReference>
<feature type="domain" description="Alpha/beta hydrolase fold-3" evidence="1">
    <location>
        <begin position="10"/>
        <end position="83"/>
    </location>
</feature>
<dbReference type="GO" id="GO:0005829">
    <property type="term" value="C:cytosol"/>
    <property type="evidence" value="ECO:0007669"/>
    <property type="project" value="TreeGrafter"/>
</dbReference>
<evidence type="ECO:0000259" key="1">
    <source>
        <dbReference type="Pfam" id="PF07859"/>
    </source>
</evidence>
<gene>
    <name evidence="2" type="primary">LIPE</name>
    <name evidence="2" type="ORF">Tcan_13634</name>
</gene>
<dbReference type="SUPFAM" id="SSF53474">
    <property type="entry name" value="alpha/beta-Hydrolases"/>
    <property type="match status" value="1"/>
</dbReference>
<evidence type="ECO:0000313" key="3">
    <source>
        <dbReference type="Proteomes" id="UP000031036"/>
    </source>
</evidence>
<dbReference type="InterPro" id="IPR029058">
    <property type="entry name" value="AB_hydrolase_fold"/>
</dbReference>